<keyword evidence="2" id="KW-1185">Reference proteome</keyword>
<comment type="caution">
    <text evidence="1">The sequence shown here is derived from an EMBL/GenBank/DDBJ whole genome shotgun (WGS) entry which is preliminary data.</text>
</comment>
<organism evidence="1 2">
    <name type="scientific">Bifidobacterium oedipodis</name>
    <dbReference type="NCBI Taxonomy" id="2675322"/>
    <lineage>
        <taxon>Bacteria</taxon>
        <taxon>Bacillati</taxon>
        <taxon>Actinomycetota</taxon>
        <taxon>Actinomycetes</taxon>
        <taxon>Bifidobacteriales</taxon>
        <taxon>Bifidobacteriaceae</taxon>
        <taxon>Bifidobacterium</taxon>
    </lineage>
</organism>
<dbReference type="AlphaFoldDB" id="A0A7Y0HSI5"/>
<name>A0A7Y0HSI5_9BIFI</name>
<accession>A0A7Y0HSI5</accession>
<evidence type="ECO:0000313" key="2">
    <source>
        <dbReference type="Proteomes" id="UP000532194"/>
    </source>
</evidence>
<proteinExistence type="predicted"/>
<dbReference type="EMBL" id="JAAIII010000011">
    <property type="protein sequence ID" value="NMM95205.1"/>
    <property type="molecule type" value="Genomic_DNA"/>
</dbReference>
<protein>
    <submittedName>
        <fullName evidence="1">Uncharacterized protein</fullName>
    </submittedName>
</protein>
<sequence>MGLTTQRIDTPMQETALPAVLQVKTPKFTPLRSTKYRRSLYGTYVPKTDVRPLPRYRAVEQADGSVDVTVSLSN</sequence>
<dbReference type="Proteomes" id="UP000532194">
    <property type="component" value="Unassembled WGS sequence"/>
</dbReference>
<evidence type="ECO:0000313" key="1">
    <source>
        <dbReference type="EMBL" id="NMM95205.1"/>
    </source>
</evidence>
<reference evidence="1 2" key="1">
    <citation type="submission" date="2020-02" db="EMBL/GenBank/DDBJ databases">
        <title>Characterization of phylogenetic diversity of novel bifidobacterial species isolated in Czech ZOOs.</title>
        <authorList>
            <person name="Lugli G.A."/>
            <person name="Vera N.B."/>
            <person name="Ventura M."/>
        </authorList>
    </citation>
    <scope>NUCLEOTIDE SEQUENCE [LARGE SCALE GENOMIC DNA]</scope>
    <source>
        <strain evidence="1 2">DSM 109957</strain>
    </source>
</reference>
<gene>
    <name evidence="1" type="ORF">G1C95_2393</name>
</gene>